<proteinExistence type="inferred from homology"/>
<organism evidence="4 5">
    <name type="scientific">Aminipila butyrica</name>
    <dbReference type="NCBI Taxonomy" id="433296"/>
    <lineage>
        <taxon>Bacteria</taxon>
        <taxon>Bacillati</taxon>
        <taxon>Bacillota</taxon>
        <taxon>Clostridia</taxon>
        <taxon>Peptostreptococcales</taxon>
        <taxon>Anaerovoracaceae</taxon>
        <taxon>Aminipila</taxon>
    </lineage>
</organism>
<gene>
    <name evidence="4" type="ORF">Ami103574_08680</name>
</gene>
<dbReference type="AlphaFoldDB" id="A0A858BUX8"/>
<dbReference type="PANTHER" id="PTHR37300">
    <property type="entry name" value="UPF0291 PROTEIN CBO2609/CLC_2481"/>
    <property type="match status" value="1"/>
</dbReference>
<dbReference type="HAMAP" id="MF_01103">
    <property type="entry name" value="UPF0291"/>
    <property type="match status" value="1"/>
</dbReference>
<evidence type="ECO:0000313" key="4">
    <source>
        <dbReference type="EMBL" id="QIB69397.1"/>
    </source>
</evidence>
<keyword evidence="5" id="KW-1185">Reference proteome</keyword>
<dbReference type="Pfam" id="PF05979">
    <property type="entry name" value="DUF896"/>
    <property type="match status" value="1"/>
</dbReference>
<evidence type="ECO:0000313" key="5">
    <source>
        <dbReference type="Proteomes" id="UP000466848"/>
    </source>
</evidence>
<dbReference type="EMBL" id="CP048649">
    <property type="protein sequence ID" value="QIB69397.1"/>
    <property type="molecule type" value="Genomic_DNA"/>
</dbReference>
<comment type="subcellular location">
    <subcellularLocation>
        <location evidence="2">Cytoplasm</location>
    </subcellularLocation>
</comment>
<protein>
    <recommendedName>
        <fullName evidence="2">UPF0291 protein Ami103574_08680</fullName>
    </recommendedName>
</protein>
<keyword evidence="1 2" id="KW-0963">Cytoplasm</keyword>
<comment type="similarity">
    <text evidence="2">Belongs to the UPF0291 family.</text>
</comment>
<evidence type="ECO:0000256" key="3">
    <source>
        <dbReference type="SAM" id="Coils"/>
    </source>
</evidence>
<evidence type="ECO:0000256" key="1">
    <source>
        <dbReference type="ARBA" id="ARBA00022490"/>
    </source>
</evidence>
<name>A0A858BUX8_9FIRM</name>
<dbReference type="Proteomes" id="UP000466848">
    <property type="component" value="Chromosome"/>
</dbReference>
<dbReference type="GO" id="GO:0005737">
    <property type="term" value="C:cytoplasm"/>
    <property type="evidence" value="ECO:0007669"/>
    <property type="project" value="UniProtKB-SubCell"/>
</dbReference>
<evidence type="ECO:0000256" key="2">
    <source>
        <dbReference type="HAMAP-Rule" id="MF_01103"/>
    </source>
</evidence>
<keyword evidence="3" id="KW-0175">Coiled coil</keyword>
<sequence>MISNEHIDRINQLAKKSKGAGLTEEEKVEQQQLRKEYLAQFRANFRKQLENIEFIEDRKEEVEIDIKVN</sequence>
<feature type="coiled-coil region" evidence="3">
    <location>
        <begin position="38"/>
        <end position="65"/>
    </location>
</feature>
<accession>A0A858BUX8</accession>
<dbReference type="PANTHER" id="PTHR37300:SF1">
    <property type="entry name" value="UPF0291 PROTEIN YNZC"/>
    <property type="match status" value="1"/>
</dbReference>
<dbReference type="RefSeq" id="WP_163066621.1">
    <property type="nucleotide sequence ID" value="NZ_CP048649.1"/>
</dbReference>
<dbReference type="Gene3D" id="1.10.287.540">
    <property type="entry name" value="Helix hairpin bin"/>
    <property type="match status" value="1"/>
</dbReference>
<reference evidence="4 5" key="1">
    <citation type="submission" date="2020-02" db="EMBL/GenBank/DDBJ databases">
        <authorList>
            <person name="Kim Y.B."/>
            <person name="Roh S.W."/>
        </authorList>
    </citation>
    <scope>NUCLEOTIDE SEQUENCE [LARGE SCALE GENOMIC DNA]</scope>
    <source>
        <strain evidence="4 5">DSM 103574</strain>
    </source>
</reference>
<dbReference type="KEGG" id="abut:Ami103574_08680"/>
<dbReference type="SUPFAM" id="SSF158221">
    <property type="entry name" value="YnzC-like"/>
    <property type="match status" value="1"/>
</dbReference>
<dbReference type="InterPro" id="IPR009242">
    <property type="entry name" value="DUF896"/>
</dbReference>